<dbReference type="GO" id="GO:0005739">
    <property type="term" value="C:mitochondrion"/>
    <property type="evidence" value="ECO:0007669"/>
    <property type="project" value="TreeGrafter"/>
</dbReference>
<accession>A0A6J0N107</accession>
<feature type="region of interest" description="Disordered" evidence="3">
    <location>
        <begin position="173"/>
        <end position="290"/>
    </location>
</feature>
<sequence length="695" mass="75618">MLSHRLRRLLLALPSSFQRSFTPTRVSRFPSVSSLLQRTAVRQSTELDRSPARLFSTTTSQYQYDPYTGEDSFTPDNEGCDFNHWLITMDFPKENPPSREEMISTFEQTCAKGLGLSLEEAKKKIYAICTTSYQGFQASMSIAEVEKFRDLPGVQYIIPDSYVDVENKVYGGDKYEDGVITPGPVPVPTKEGFDSLDKESASGEEKALESQTQPDKDLASEQVLDQESQTPPEQSSSKQNQVALTPIQWRPTPRQWKGRGEVSTSRQGQGQGYQMPSFRGSFNRDQGAPTLGQRQVQGNQVPLFQWSFNQGHGTPFARKVQGQESQTPSSQRSDNQGQGTPTSGQGQGSQTPSYQMGYRQGQGTQTPPYQGSPSQGAVVNYNQGPPQGNFNQGTRGNYNQMGRGNNIPQSGGDYGPAQGAGGPGYGHGQGHGGQLLSPYQGSYNQGQGTPMPGRGQGGQIPSYQMGYSEAHGAPLSPPYEVNYNQGTPGSYGQWAFVNYNQGPPHGNFLQGPHQNYNQGGQWNFNPPNNGNFGPPQFGNQMPQYQLSYNQGQGAPFPGQWQCPGCGMRLYQGTYNQGQGTPYHGQWQGQGFAVPSYQASHSHSQGVSVPPHQGIPSSSGQGTSANFNQGVPVNYIQKGEGNHNLQSGGSYGNTHGSAGFSGQRQNQTFPQKDQRNVVGDWSNNNNSTDGTGKIPR</sequence>
<feature type="compositionally biased region" description="Low complexity" evidence="3">
    <location>
        <begin position="336"/>
        <end position="353"/>
    </location>
</feature>
<keyword evidence="2" id="KW-0809">Transit peptide</keyword>
<evidence type="ECO:0000313" key="6">
    <source>
        <dbReference type="RefSeq" id="XP_018477661.1"/>
    </source>
</evidence>
<gene>
    <name evidence="6" type="primary">LOC108848727</name>
</gene>
<reference evidence="6" key="2">
    <citation type="submission" date="2025-08" db="UniProtKB">
        <authorList>
            <consortium name="RefSeq"/>
        </authorList>
    </citation>
    <scope>IDENTIFICATION</scope>
    <source>
        <tissue evidence="6">Leaf</tissue>
    </source>
</reference>
<feature type="compositionally biased region" description="Low complexity" evidence="3">
    <location>
        <begin position="517"/>
        <end position="535"/>
    </location>
</feature>
<feature type="domain" description="MORF/ORRM1/DAG-like MORF" evidence="4">
    <location>
        <begin position="82"/>
        <end position="175"/>
    </location>
</feature>
<protein>
    <submittedName>
        <fullName evidence="6">Multiple organellar RNA editing factor 4, mitochondrial</fullName>
    </submittedName>
</protein>
<dbReference type="InterPro" id="IPR054059">
    <property type="entry name" value="MORF/ORRM1/DAG-like_MORF"/>
</dbReference>
<feature type="compositionally biased region" description="Polar residues" evidence="3">
    <location>
        <begin position="642"/>
        <end position="670"/>
    </location>
</feature>
<evidence type="ECO:0000256" key="1">
    <source>
        <dbReference type="ARBA" id="ARBA00022664"/>
    </source>
</evidence>
<feature type="region of interest" description="Disordered" evidence="3">
    <location>
        <begin position="505"/>
        <end position="535"/>
    </location>
</feature>
<dbReference type="KEGG" id="rsz:108848727"/>
<evidence type="ECO:0000256" key="2">
    <source>
        <dbReference type="ARBA" id="ARBA00022946"/>
    </source>
</evidence>
<dbReference type="PANTHER" id="PTHR31346:SF16">
    <property type="entry name" value="MULTIPLE ORGANELLAR RNA EDITING FACTOR 4, MITOCHONDRIAL"/>
    <property type="match status" value="1"/>
</dbReference>
<feature type="region of interest" description="Disordered" evidence="3">
    <location>
        <begin position="597"/>
        <end position="695"/>
    </location>
</feature>
<evidence type="ECO:0000313" key="5">
    <source>
        <dbReference type="Proteomes" id="UP000504610"/>
    </source>
</evidence>
<evidence type="ECO:0000256" key="3">
    <source>
        <dbReference type="SAM" id="MobiDB-lite"/>
    </source>
</evidence>
<dbReference type="OrthoDB" id="1087223at2759"/>
<proteinExistence type="predicted"/>
<reference evidence="5" key="1">
    <citation type="journal article" date="2019" name="Database">
        <title>The radish genome database (RadishGD): an integrated information resource for radish genomics.</title>
        <authorList>
            <person name="Yu H.J."/>
            <person name="Baek S."/>
            <person name="Lee Y.J."/>
            <person name="Cho A."/>
            <person name="Mun J.H."/>
        </authorList>
    </citation>
    <scope>NUCLEOTIDE SEQUENCE [LARGE SCALE GENOMIC DNA]</scope>
    <source>
        <strain evidence="5">cv. WK10039</strain>
    </source>
</reference>
<keyword evidence="1" id="KW-0507">mRNA processing</keyword>
<dbReference type="GeneID" id="108848727"/>
<feature type="compositionally biased region" description="Polar residues" evidence="3">
    <location>
        <begin position="680"/>
        <end position="689"/>
    </location>
</feature>
<feature type="compositionally biased region" description="Basic and acidic residues" evidence="3">
    <location>
        <begin position="191"/>
        <end position="219"/>
    </location>
</feature>
<feature type="compositionally biased region" description="Polar residues" evidence="3">
    <location>
        <begin position="372"/>
        <end position="409"/>
    </location>
</feature>
<feature type="compositionally biased region" description="Polar residues" evidence="3">
    <location>
        <begin position="597"/>
        <end position="606"/>
    </location>
</feature>
<dbReference type="Proteomes" id="UP000504610">
    <property type="component" value="Chromosome 4"/>
</dbReference>
<feature type="compositionally biased region" description="Polar residues" evidence="3">
    <location>
        <begin position="262"/>
        <end position="274"/>
    </location>
</feature>
<dbReference type="InterPro" id="IPR039206">
    <property type="entry name" value="MORF/ORRM1/DAG-like"/>
</dbReference>
<dbReference type="AlphaFoldDB" id="A0A6J0N107"/>
<feature type="region of interest" description="Disordered" evidence="3">
    <location>
        <begin position="305"/>
        <end position="471"/>
    </location>
</feature>
<feature type="compositionally biased region" description="Gly residues" evidence="3">
    <location>
        <begin position="412"/>
        <end position="433"/>
    </location>
</feature>
<evidence type="ECO:0000259" key="4">
    <source>
        <dbReference type="Pfam" id="PF21864"/>
    </source>
</evidence>
<dbReference type="Pfam" id="PF21864">
    <property type="entry name" value="MORF_dom"/>
    <property type="match status" value="1"/>
</dbReference>
<organism evidence="5 6">
    <name type="scientific">Raphanus sativus</name>
    <name type="common">Radish</name>
    <name type="synonym">Raphanus raphanistrum var. sativus</name>
    <dbReference type="NCBI Taxonomy" id="3726"/>
    <lineage>
        <taxon>Eukaryota</taxon>
        <taxon>Viridiplantae</taxon>
        <taxon>Streptophyta</taxon>
        <taxon>Embryophyta</taxon>
        <taxon>Tracheophyta</taxon>
        <taxon>Spermatophyta</taxon>
        <taxon>Magnoliopsida</taxon>
        <taxon>eudicotyledons</taxon>
        <taxon>Gunneridae</taxon>
        <taxon>Pentapetalae</taxon>
        <taxon>rosids</taxon>
        <taxon>malvids</taxon>
        <taxon>Brassicales</taxon>
        <taxon>Brassicaceae</taxon>
        <taxon>Brassiceae</taxon>
        <taxon>Raphanus</taxon>
    </lineage>
</organism>
<keyword evidence="5" id="KW-1185">Reference proteome</keyword>
<dbReference type="PANTHER" id="PTHR31346">
    <property type="entry name" value="MULTIPLE ORGANELLAR RNA EDITING FACTOR 2, CHLOROPLASTIC-RELATED-RELATED"/>
    <property type="match status" value="1"/>
</dbReference>
<feature type="compositionally biased region" description="Low complexity" evidence="3">
    <location>
        <begin position="226"/>
        <end position="239"/>
    </location>
</feature>
<dbReference type="GO" id="GO:0006397">
    <property type="term" value="P:mRNA processing"/>
    <property type="evidence" value="ECO:0007669"/>
    <property type="project" value="UniProtKB-KW"/>
</dbReference>
<feature type="compositionally biased region" description="Polar residues" evidence="3">
    <location>
        <begin position="322"/>
        <end position="335"/>
    </location>
</feature>
<dbReference type="GO" id="GO:0080156">
    <property type="term" value="P:mitochondrial mRNA modification"/>
    <property type="evidence" value="ECO:0007669"/>
    <property type="project" value="TreeGrafter"/>
</dbReference>
<feature type="compositionally biased region" description="Polar residues" evidence="3">
    <location>
        <begin position="437"/>
        <end position="448"/>
    </location>
</feature>
<dbReference type="GO" id="GO:0016554">
    <property type="term" value="P:cytidine to uridine editing"/>
    <property type="evidence" value="ECO:0007669"/>
    <property type="project" value="InterPro"/>
</dbReference>
<feature type="compositionally biased region" description="Polar residues" evidence="3">
    <location>
        <begin position="614"/>
        <end position="630"/>
    </location>
</feature>
<feature type="compositionally biased region" description="Low complexity" evidence="3">
    <location>
        <begin position="361"/>
        <end position="371"/>
    </location>
</feature>
<dbReference type="RefSeq" id="XP_018477661.1">
    <property type="nucleotide sequence ID" value="XM_018622159.2"/>
</dbReference>
<name>A0A6J0N107_RAPSA</name>